<feature type="compositionally biased region" description="Low complexity" evidence="1">
    <location>
        <begin position="290"/>
        <end position="301"/>
    </location>
</feature>
<keyword evidence="2" id="KW-0812">Transmembrane</keyword>
<organism evidence="3 4">
    <name type="scientific">Lachnellula subtilissima</name>
    <dbReference type="NCBI Taxonomy" id="602034"/>
    <lineage>
        <taxon>Eukaryota</taxon>
        <taxon>Fungi</taxon>
        <taxon>Dikarya</taxon>
        <taxon>Ascomycota</taxon>
        <taxon>Pezizomycotina</taxon>
        <taxon>Leotiomycetes</taxon>
        <taxon>Helotiales</taxon>
        <taxon>Lachnaceae</taxon>
        <taxon>Lachnellula</taxon>
    </lineage>
</organism>
<dbReference type="EMBL" id="QGMJ01000719">
    <property type="protein sequence ID" value="TVY33931.1"/>
    <property type="molecule type" value="Genomic_DNA"/>
</dbReference>
<feature type="region of interest" description="Disordered" evidence="1">
    <location>
        <begin position="417"/>
        <end position="466"/>
    </location>
</feature>
<keyword evidence="2" id="KW-0472">Membrane</keyword>
<dbReference type="AlphaFoldDB" id="A0A8H8RFD8"/>
<comment type="caution">
    <text evidence="3">The sequence shown here is derived from an EMBL/GenBank/DDBJ whole genome shotgun (WGS) entry which is preliminary data.</text>
</comment>
<keyword evidence="2" id="KW-1133">Transmembrane helix</keyword>
<sequence>MGVPRALSLGLGAWAVSSAIVMLTFDIIFAVSLNQNNSPVRVNVVAIVSSGLSGITVALLLMLLGRQIQYRSGSHIQDFGHGRLHTYLLAGFAGGFGVLSAVASSVVLVIMRSRVGDIPKIINGPSNDLVTGVFVVWAVSLLSEGIFVICMVIFQRRDFQQQIQRYRASMSHTFPQMQATPRPQAPSLEGSIDHRGGFSMESRRPRSGSDEMSSMRSSISQVVRPITSKTKLIQTNHKPSHRTTSIESSQRDAFMDDGFDSWDTSSVDPSARQAVESASPSAQRFLETIPASPTTSRSASPGFPLDLEPPKTRRRSRSYSPNYTDRNRNSRTSGPIESQSEAHIHPLFRTDSPDPPPTMTPGTMVIAAPNAGQLLSDRISIRSVHRMRSGSLPSSPLVHSGSLDSIRNAIERQELEKLEENKRERSLTPPIPDFVLNGGSRNSLSGYQSRKRAQTGLGMVGEALEA</sequence>
<feature type="transmembrane region" description="Helical" evidence="2">
    <location>
        <begin position="12"/>
        <end position="32"/>
    </location>
</feature>
<feature type="compositionally biased region" description="Polar residues" evidence="1">
    <location>
        <begin position="227"/>
        <end position="248"/>
    </location>
</feature>
<evidence type="ECO:0000313" key="4">
    <source>
        <dbReference type="Proteomes" id="UP000462212"/>
    </source>
</evidence>
<protein>
    <submittedName>
        <fullName evidence="3">Uncharacterized protein</fullName>
    </submittedName>
</protein>
<feature type="transmembrane region" description="Helical" evidence="2">
    <location>
        <begin position="131"/>
        <end position="154"/>
    </location>
</feature>
<evidence type="ECO:0000313" key="3">
    <source>
        <dbReference type="EMBL" id="TVY33931.1"/>
    </source>
</evidence>
<evidence type="ECO:0000256" key="2">
    <source>
        <dbReference type="SAM" id="Phobius"/>
    </source>
</evidence>
<accession>A0A8H8RFD8</accession>
<evidence type="ECO:0000256" key="1">
    <source>
        <dbReference type="SAM" id="MobiDB-lite"/>
    </source>
</evidence>
<feature type="compositionally biased region" description="Basic and acidic residues" evidence="1">
    <location>
        <begin position="191"/>
        <end position="209"/>
    </location>
</feature>
<proteinExistence type="predicted"/>
<name>A0A8H8RFD8_9HELO</name>
<feature type="compositionally biased region" description="Low complexity" evidence="1">
    <location>
        <begin position="210"/>
        <end position="220"/>
    </location>
</feature>
<feature type="compositionally biased region" description="Polar residues" evidence="1">
    <location>
        <begin position="172"/>
        <end position="181"/>
    </location>
</feature>
<gene>
    <name evidence="3" type="ORF">LSUB1_G007057</name>
</gene>
<feature type="region of interest" description="Disordered" evidence="1">
    <location>
        <begin position="172"/>
        <end position="341"/>
    </location>
</feature>
<dbReference type="Proteomes" id="UP000462212">
    <property type="component" value="Unassembled WGS sequence"/>
</dbReference>
<feature type="compositionally biased region" description="Polar residues" evidence="1">
    <location>
        <begin position="439"/>
        <end position="448"/>
    </location>
</feature>
<feature type="compositionally biased region" description="Basic and acidic residues" evidence="1">
    <location>
        <begin position="417"/>
        <end position="426"/>
    </location>
</feature>
<feature type="transmembrane region" description="Helical" evidence="2">
    <location>
        <begin position="86"/>
        <end position="111"/>
    </location>
</feature>
<feature type="compositionally biased region" description="Polar residues" evidence="1">
    <location>
        <begin position="318"/>
        <end position="341"/>
    </location>
</feature>
<feature type="transmembrane region" description="Helical" evidence="2">
    <location>
        <begin position="44"/>
        <end position="65"/>
    </location>
</feature>
<reference evidence="3 4" key="1">
    <citation type="submission" date="2018-05" db="EMBL/GenBank/DDBJ databases">
        <title>Genome sequencing and assembly of the regulated plant pathogen Lachnellula willkommii and related sister species for the development of diagnostic species identification markers.</title>
        <authorList>
            <person name="Giroux E."/>
            <person name="Bilodeau G."/>
        </authorList>
    </citation>
    <scope>NUCLEOTIDE SEQUENCE [LARGE SCALE GENOMIC DNA]</scope>
    <source>
        <strain evidence="3 4">CBS 197.66</strain>
    </source>
</reference>
<keyword evidence="4" id="KW-1185">Reference proteome</keyword>
<dbReference type="OrthoDB" id="5431149at2759"/>